<gene>
    <name evidence="10" type="ORF">V3330_16340</name>
</gene>
<keyword evidence="4 10" id="KW-0378">Hydrolase</keyword>
<dbReference type="EC" id="3.6.1.41" evidence="3"/>
<dbReference type="InterPro" id="IPR004843">
    <property type="entry name" value="Calcineurin-like_PHP"/>
</dbReference>
<keyword evidence="11" id="KW-1185">Reference proteome</keyword>
<proteinExistence type="inferred from homology"/>
<dbReference type="PIRSF" id="PIRSF000903">
    <property type="entry name" value="B5n-ttraPtase_sm"/>
    <property type="match status" value="1"/>
</dbReference>
<dbReference type="NCBIfam" id="TIGR00668">
    <property type="entry name" value="apaH"/>
    <property type="match status" value="1"/>
</dbReference>
<comment type="function">
    <text evidence="1">Hydrolyzes diadenosine 5',5'''-P1,P4-tetraphosphate to yield ADP.</text>
</comment>
<evidence type="ECO:0000256" key="1">
    <source>
        <dbReference type="ARBA" id="ARBA00003413"/>
    </source>
</evidence>
<dbReference type="GO" id="GO:0008803">
    <property type="term" value="F:bis(5'-nucleosyl)-tetraphosphatase (symmetrical) activity"/>
    <property type="evidence" value="ECO:0007669"/>
    <property type="project" value="UniProtKB-EC"/>
</dbReference>
<evidence type="ECO:0000256" key="4">
    <source>
        <dbReference type="ARBA" id="ARBA00022801"/>
    </source>
</evidence>
<dbReference type="PANTHER" id="PTHR40942:SF4">
    <property type="entry name" value="CYTOCHROME C5"/>
    <property type="match status" value="1"/>
</dbReference>
<protein>
    <recommendedName>
        <fullName evidence="3">bis(5'-nucleosyl)-tetraphosphatase (symmetrical)</fullName>
        <ecNumber evidence="3">3.6.1.41</ecNumber>
    </recommendedName>
    <alternativeName>
        <fullName evidence="6">Ap4A hydrolase</fullName>
    </alternativeName>
    <alternativeName>
        <fullName evidence="5">Diadenosine 5',5'''-P1,P4-tetraphosphate pyrophosphohydrolase</fullName>
    </alternativeName>
    <alternativeName>
        <fullName evidence="7">Diadenosine tetraphosphatase</fullName>
    </alternativeName>
</protein>
<accession>A0AAW9RNT7</accession>
<evidence type="ECO:0000313" key="11">
    <source>
        <dbReference type="Proteomes" id="UP001359886"/>
    </source>
</evidence>
<evidence type="ECO:0000259" key="9">
    <source>
        <dbReference type="Pfam" id="PF00149"/>
    </source>
</evidence>
<dbReference type="EMBL" id="JAZHOG010000012">
    <property type="protein sequence ID" value="MEJ8569201.1"/>
    <property type="molecule type" value="Genomic_DNA"/>
</dbReference>
<evidence type="ECO:0000256" key="5">
    <source>
        <dbReference type="ARBA" id="ARBA00031248"/>
    </source>
</evidence>
<dbReference type="SUPFAM" id="SSF56300">
    <property type="entry name" value="Metallo-dependent phosphatases"/>
    <property type="match status" value="1"/>
</dbReference>
<dbReference type="RefSeq" id="WP_354696526.1">
    <property type="nucleotide sequence ID" value="NZ_JAZHOG010000012.1"/>
</dbReference>
<organism evidence="10 11">
    <name type="scientific">Elongatibacter sediminis</name>
    <dbReference type="NCBI Taxonomy" id="3119006"/>
    <lineage>
        <taxon>Bacteria</taxon>
        <taxon>Pseudomonadati</taxon>
        <taxon>Pseudomonadota</taxon>
        <taxon>Gammaproteobacteria</taxon>
        <taxon>Chromatiales</taxon>
        <taxon>Wenzhouxiangellaceae</taxon>
        <taxon>Elongatibacter</taxon>
    </lineage>
</organism>
<dbReference type="PANTHER" id="PTHR40942">
    <property type="match status" value="1"/>
</dbReference>
<comment type="similarity">
    <text evidence="2">Belongs to the Ap4A hydrolase family.</text>
</comment>
<dbReference type="NCBIfam" id="NF001204">
    <property type="entry name" value="PRK00166.1"/>
    <property type="match status" value="1"/>
</dbReference>
<feature type="domain" description="Calcineurin-like phosphoesterase" evidence="9">
    <location>
        <begin position="4"/>
        <end position="144"/>
    </location>
</feature>
<sequence>MATYLIGDIQGCYDALQRLLDKVRFDTAADRLWSCGDLVNRGGQSLEVLRLLESLGDRFLATLGNHDIFLLGEDVRCPDGQSKNRELREVLLAGDRQRLMGWLRRQPLMHHDPDHGLLMMHAGLIPQWDATTALARAAEVEQVLRSDQAADFLARAHKNKYRRWRDERTGLDRLRLITAILTRIRFCDASGKVLWSASGPPGTQPAPYRPWFKHSHRASRDVRIVFGHWAALGLRIRKRTLALDSGCVWGGRLSAWRLEDERLFQVPGKYR</sequence>
<dbReference type="Proteomes" id="UP001359886">
    <property type="component" value="Unassembled WGS sequence"/>
</dbReference>
<evidence type="ECO:0000256" key="6">
    <source>
        <dbReference type="ARBA" id="ARBA00032248"/>
    </source>
</evidence>
<dbReference type="InterPro" id="IPR004617">
    <property type="entry name" value="ApaH"/>
</dbReference>
<dbReference type="Gene3D" id="3.60.21.10">
    <property type="match status" value="1"/>
</dbReference>
<evidence type="ECO:0000256" key="8">
    <source>
        <dbReference type="ARBA" id="ARBA00049417"/>
    </source>
</evidence>
<evidence type="ECO:0000313" key="10">
    <source>
        <dbReference type="EMBL" id="MEJ8569201.1"/>
    </source>
</evidence>
<dbReference type="AlphaFoldDB" id="A0AAW9RNT7"/>
<reference evidence="10 11" key="1">
    <citation type="submission" date="2024-02" db="EMBL/GenBank/DDBJ databases">
        <title>A novel Wenzhouxiangellaceae bacterium, isolated from coastal sediments.</title>
        <authorList>
            <person name="Du Z.-J."/>
            <person name="Ye Y.-Q."/>
            <person name="Zhang X.-Y."/>
        </authorList>
    </citation>
    <scope>NUCLEOTIDE SEQUENCE [LARGE SCALE GENOMIC DNA]</scope>
    <source>
        <strain evidence="10 11">CH-27</strain>
    </source>
</reference>
<name>A0AAW9RNT7_9GAMM</name>
<comment type="catalytic activity">
    <reaction evidence="8">
        <text>P(1),P(4)-bis(5'-adenosyl) tetraphosphate + H2O = 2 ADP + 2 H(+)</text>
        <dbReference type="Rhea" id="RHEA:24252"/>
        <dbReference type="ChEBI" id="CHEBI:15377"/>
        <dbReference type="ChEBI" id="CHEBI:15378"/>
        <dbReference type="ChEBI" id="CHEBI:58141"/>
        <dbReference type="ChEBI" id="CHEBI:456216"/>
        <dbReference type="EC" id="3.6.1.41"/>
    </reaction>
</comment>
<evidence type="ECO:0000256" key="3">
    <source>
        <dbReference type="ARBA" id="ARBA00012506"/>
    </source>
</evidence>
<dbReference type="Pfam" id="PF00149">
    <property type="entry name" value="Metallophos"/>
    <property type="match status" value="1"/>
</dbReference>
<evidence type="ECO:0000256" key="2">
    <source>
        <dbReference type="ARBA" id="ARBA00005419"/>
    </source>
</evidence>
<dbReference type="InterPro" id="IPR029052">
    <property type="entry name" value="Metallo-depent_PP-like"/>
</dbReference>
<comment type="caution">
    <text evidence="10">The sequence shown here is derived from an EMBL/GenBank/DDBJ whole genome shotgun (WGS) entry which is preliminary data.</text>
</comment>
<evidence type="ECO:0000256" key="7">
    <source>
        <dbReference type="ARBA" id="ARBA00033210"/>
    </source>
</evidence>